<dbReference type="Proteomes" id="UP001595690">
    <property type="component" value="Unassembled WGS sequence"/>
</dbReference>
<keyword evidence="1 3" id="KW-0378">Hydrolase</keyword>
<accession>A0ABV8BPD8</accession>
<evidence type="ECO:0000259" key="4">
    <source>
        <dbReference type="Pfam" id="PF00150"/>
    </source>
</evidence>
<dbReference type="Gene3D" id="3.20.20.80">
    <property type="entry name" value="Glycosidases"/>
    <property type="match status" value="1"/>
</dbReference>
<evidence type="ECO:0000256" key="1">
    <source>
        <dbReference type="ARBA" id="ARBA00022801"/>
    </source>
</evidence>
<sequence>MAFRLHEGRLLRDDRPFTALGVTYFPVRAGCRLWVDWDPDVVAADLRRIAEAGLNTVRVFVFWRDFHPDPRHVDGQALTRLRLLVELAEAAGLSCVLSVLTLFMNGQLLDLPWRRGRSLWRDPQMLAAQETFVRAVAATIADRTNVLALDLGDEISNVDPAEAATLTPAEVARWYGRLVGAVRQAAPEVLVCQANNALTVLGGSAFGPASGRALDLLAVHGFPLWSPGHIESTLSPKATQLPAFLARLAGAHGVALVDELGTYGADDEVAAAYLRAAVASVLVSGAAGVIVWCWQDTTSTAEPYDRRPAERVVGLHRADGTPKPVMTAYRQLVDAAPALVRTTEPAGVAVWPVAGQLAGGGSYLDPHRDAVSPFFAYLLLKRLHVEVDVVVTPAAGHQLVVCPSVDQVTLEDLAHLRAALHRGATVYYSLGDHLHGFPGAELVGAEIVDYDLTGRDRQEVVWDGEVWPVDWTVARAVPTTLRATSGQVLAAYPDGTPAVVVNAVGAGRLVFTNVPFERQLDAAGRFTLAPWERFYRRIAELAGVRPAVRCSDPEVEVVPVDGGVALINHRDRAVTVRVGRDGDDPDADLVVDLTEKGWTVARLPMTSNTATLNTATSTAVSSA</sequence>
<reference evidence="6" key="1">
    <citation type="journal article" date="2019" name="Int. J. Syst. Evol. Microbiol.">
        <title>The Global Catalogue of Microorganisms (GCM) 10K type strain sequencing project: providing services to taxonomists for standard genome sequencing and annotation.</title>
        <authorList>
            <consortium name="The Broad Institute Genomics Platform"/>
            <consortium name="The Broad Institute Genome Sequencing Center for Infectious Disease"/>
            <person name="Wu L."/>
            <person name="Ma J."/>
        </authorList>
    </citation>
    <scope>NUCLEOTIDE SEQUENCE [LARGE SCALE GENOMIC DNA]</scope>
    <source>
        <strain evidence="6">CGMCC 4.7405</strain>
    </source>
</reference>
<name>A0ABV8BPD8_9PSEU</name>
<dbReference type="InterPro" id="IPR001547">
    <property type="entry name" value="Glyco_hydro_5"/>
</dbReference>
<dbReference type="RefSeq" id="WP_382370236.1">
    <property type="nucleotide sequence ID" value="NZ_JBHRZI010000010.1"/>
</dbReference>
<keyword evidence="2 3" id="KW-0326">Glycosidase</keyword>
<dbReference type="Gene3D" id="3.40.50.880">
    <property type="match status" value="1"/>
</dbReference>
<evidence type="ECO:0000313" key="6">
    <source>
        <dbReference type="Proteomes" id="UP001595690"/>
    </source>
</evidence>
<comment type="similarity">
    <text evidence="3">Belongs to the glycosyl hydrolase 5 (cellulase A) family.</text>
</comment>
<keyword evidence="6" id="KW-1185">Reference proteome</keyword>
<dbReference type="InterPro" id="IPR017853">
    <property type="entry name" value="GH"/>
</dbReference>
<dbReference type="EMBL" id="JBHRZI010000010">
    <property type="protein sequence ID" value="MFC3891165.1"/>
    <property type="molecule type" value="Genomic_DNA"/>
</dbReference>
<evidence type="ECO:0000256" key="2">
    <source>
        <dbReference type="ARBA" id="ARBA00023295"/>
    </source>
</evidence>
<dbReference type="SUPFAM" id="SSF52317">
    <property type="entry name" value="Class I glutamine amidotransferase-like"/>
    <property type="match status" value="1"/>
</dbReference>
<organism evidence="5 6">
    <name type="scientific">Lentzea rhizosphaerae</name>
    <dbReference type="NCBI Taxonomy" id="2041025"/>
    <lineage>
        <taxon>Bacteria</taxon>
        <taxon>Bacillati</taxon>
        <taxon>Actinomycetota</taxon>
        <taxon>Actinomycetes</taxon>
        <taxon>Pseudonocardiales</taxon>
        <taxon>Pseudonocardiaceae</taxon>
        <taxon>Lentzea</taxon>
    </lineage>
</organism>
<comment type="caution">
    <text evidence="5">The sequence shown here is derived from an EMBL/GenBank/DDBJ whole genome shotgun (WGS) entry which is preliminary data.</text>
</comment>
<gene>
    <name evidence="5" type="ORF">ACFOWZ_06730</name>
</gene>
<evidence type="ECO:0000313" key="5">
    <source>
        <dbReference type="EMBL" id="MFC3891165.1"/>
    </source>
</evidence>
<feature type="domain" description="Glycoside hydrolase family 5" evidence="4">
    <location>
        <begin position="41"/>
        <end position="195"/>
    </location>
</feature>
<proteinExistence type="inferred from homology"/>
<dbReference type="SUPFAM" id="SSF51445">
    <property type="entry name" value="(Trans)glycosidases"/>
    <property type="match status" value="1"/>
</dbReference>
<evidence type="ECO:0000256" key="3">
    <source>
        <dbReference type="RuleBase" id="RU361153"/>
    </source>
</evidence>
<protein>
    <submittedName>
        <fullName evidence="5">Cellulase family glycosylhydrolase</fullName>
    </submittedName>
</protein>
<dbReference type="InterPro" id="IPR029062">
    <property type="entry name" value="Class_I_gatase-like"/>
</dbReference>
<dbReference type="Pfam" id="PF00150">
    <property type="entry name" value="Cellulase"/>
    <property type="match status" value="1"/>
</dbReference>